<accession>A0ABD3A228</accession>
<keyword evidence="2" id="KW-1185">Reference proteome</keyword>
<dbReference type="EMBL" id="JBJUIK010000006">
    <property type="protein sequence ID" value="KAL3524580.1"/>
    <property type="molecule type" value="Genomic_DNA"/>
</dbReference>
<evidence type="ECO:0000313" key="2">
    <source>
        <dbReference type="Proteomes" id="UP001630127"/>
    </source>
</evidence>
<dbReference type="Proteomes" id="UP001630127">
    <property type="component" value="Unassembled WGS sequence"/>
</dbReference>
<evidence type="ECO:0000313" key="1">
    <source>
        <dbReference type="EMBL" id="KAL3524580.1"/>
    </source>
</evidence>
<name>A0ABD3A228_9GENT</name>
<dbReference type="AlphaFoldDB" id="A0ABD3A228"/>
<protein>
    <recommendedName>
        <fullName evidence="3">Reverse transcriptase</fullName>
    </recommendedName>
</protein>
<organism evidence="1 2">
    <name type="scientific">Cinchona calisaya</name>
    <dbReference type="NCBI Taxonomy" id="153742"/>
    <lineage>
        <taxon>Eukaryota</taxon>
        <taxon>Viridiplantae</taxon>
        <taxon>Streptophyta</taxon>
        <taxon>Embryophyta</taxon>
        <taxon>Tracheophyta</taxon>
        <taxon>Spermatophyta</taxon>
        <taxon>Magnoliopsida</taxon>
        <taxon>eudicotyledons</taxon>
        <taxon>Gunneridae</taxon>
        <taxon>Pentapetalae</taxon>
        <taxon>asterids</taxon>
        <taxon>lamiids</taxon>
        <taxon>Gentianales</taxon>
        <taxon>Rubiaceae</taxon>
        <taxon>Cinchonoideae</taxon>
        <taxon>Cinchoneae</taxon>
        <taxon>Cinchona</taxon>
    </lineage>
</organism>
<sequence length="192" mass="22313">MITRESAICSKLGGLKQVNQGKYLALPMVITRSKDEVFGFIREKVKKRLEGWKGKLLSQAGKEVLLKFLILALPTYVMSCFKLSRKLCKDIGSCMARFWWGGTQDNKKFSYVNWRRIMKDKEDGSLGFKDIEHFNTVLLAKQVWRLITQPNLLVSKILKAKYLNKEDIFSTEIPKNASWIWQSMISSRWVIE</sequence>
<dbReference type="PANTHER" id="PTHR33116">
    <property type="entry name" value="REVERSE TRANSCRIPTASE ZINC-BINDING DOMAIN-CONTAINING PROTEIN-RELATED-RELATED"/>
    <property type="match status" value="1"/>
</dbReference>
<dbReference type="PANTHER" id="PTHR33116:SF86">
    <property type="entry name" value="REVERSE TRANSCRIPTASE DOMAIN-CONTAINING PROTEIN"/>
    <property type="match status" value="1"/>
</dbReference>
<comment type="caution">
    <text evidence="1">The sequence shown here is derived from an EMBL/GenBank/DDBJ whole genome shotgun (WGS) entry which is preliminary data.</text>
</comment>
<reference evidence="1 2" key="1">
    <citation type="submission" date="2024-11" db="EMBL/GenBank/DDBJ databases">
        <title>A near-complete genome assembly of Cinchona calisaya.</title>
        <authorList>
            <person name="Lian D.C."/>
            <person name="Zhao X.W."/>
            <person name="Wei L."/>
        </authorList>
    </citation>
    <scope>NUCLEOTIDE SEQUENCE [LARGE SCALE GENOMIC DNA]</scope>
    <source>
        <tissue evidence="1">Nenye</tissue>
    </source>
</reference>
<evidence type="ECO:0008006" key="3">
    <source>
        <dbReference type="Google" id="ProtNLM"/>
    </source>
</evidence>
<proteinExistence type="predicted"/>
<gene>
    <name evidence="1" type="ORF">ACH5RR_012952</name>
</gene>